<evidence type="ECO:0000256" key="10">
    <source>
        <dbReference type="ARBA" id="ARBA00047685"/>
    </source>
</evidence>
<dbReference type="InterPro" id="IPR017896">
    <property type="entry name" value="4Fe4S_Fe-S-bd"/>
</dbReference>
<evidence type="ECO:0000256" key="1">
    <source>
        <dbReference type="ARBA" id="ARBA00001917"/>
    </source>
</evidence>
<dbReference type="InterPro" id="IPR017900">
    <property type="entry name" value="4Fe4S_Fe_S_CS"/>
</dbReference>
<dbReference type="EMBL" id="JAAIJR010000096">
    <property type="protein sequence ID" value="NEX22363.1"/>
    <property type="molecule type" value="Genomic_DNA"/>
</dbReference>
<comment type="catalytic activity">
    <reaction evidence="10">
        <text>5,6-dihydrothymine + NAD(+) = thymine + NADH + H(+)</text>
        <dbReference type="Rhea" id="RHEA:28791"/>
        <dbReference type="ChEBI" id="CHEBI:15378"/>
        <dbReference type="ChEBI" id="CHEBI:17821"/>
        <dbReference type="ChEBI" id="CHEBI:27468"/>
        <dbReference type="ChEBI" id="CHEBI:57540"/>
        <dbReference type="ChEBI" id="CHEBI:57945"/>
        <dbReference type="EC" id="1.3.1.1"/>
    </reaction>
</comment>
<dbReference type="AlphaFoldDB" id="A0A6P1DZ69"/>
<evidence type="ECO:0000256" key="7">
    <source>
        <dbReference type="ARBA" id="ARBA00023014"/>
    </source>
</evidence>
<keyword evidence="5" id="KW-0560">Oxidoreductase</keyword>
<comment type="function">
    <text evidence="12">Involved in pyrimidine base degradation. Catalyzes physiologically the reduction of uracil to 5,6-dihydrouracil (DHU) by using NADH as a specific cosubstrate. It also catalyzes the reverse reaction and the reduction of thymine to 5,6-dihydrothymine (DHT).</text>
</comment>
<reference evidence="18" key="1">
    <citation type="journal article" date="2020" name="Microbiol. Resour. Announc.">
        <title>Draft Genome Sequences of Thiorhodococcus mannitoliphagus and Thiorhodococcus minor, Purple Sulfur Photosynthetic Bacteria in the Gammaproteobacterial Family Chromatiaceae.</title>
        <authorList>
            <person name="Aviles F.A."/>
            <person name="Meyer T.E."/>
            <person name="Kyndt J.A."/>
        </authorList>
    </citation>
    <scope>NUCLEOTIDE SEQUENCE [LARGE SCALE GENOMIC DNA]</scope>
    <source>
        <strain evidence="18">DSM 18266</strain>
    </source>
</reference>
<name>A0A6P1DZ69_9GAMM</name>
<keyword evidence="3" id="KW-0288">FMN</keyword>
<dbReference type="InterPro" id="IPR037225">
    <property type="entry name" value="Nuo51_FMN-bd_sf"/>
</dbReference>
<evidence type="ECO:0000256" key="5">
    <source>
        <dbReference type="ARBA" id="ARBA00023002"/>
    </source>
</evidence>
<evidence type="ECO:0000256" key="6">
    <source>
        <dbReference type="ARBA" id="ARBA00023004"/>
    </source>
</evidence>
<dbReference type="Proteomes" id="UP000471640">
    <property type="component" value="Unassembled WGS sequence"/>
</dbReference>
<dbReference type="Pfam" id="PF07992">
    <property type="entry name" value="Pyr_redox_2"/>
    <property type="match status" value="1"/>
</dbReference>
<evidence type="ECO:0000256" key="14">
    <source>
        <dbReference type="ARBA" id="ARBA00049728"/>
    </source>
</evidence>
<dbReference type="SUPFAM" id="SSF142019">
    <property type="entry name" value="Nqo1 FMN-binding domain-like"/>
    <property type="match status" value="1"/>
</dbReference>
<dbReference type="GO" id="GO:0051536">
    <property type="term" value="F:iron-sulfur cluster binding"/>
    <property type="evidence" value="ECO:0007669"/>
    <property type="project" value="UniProtKB-KW"/>
</dbReference>
<keyword evidence="18" id="KW-1185">Reference proteome</keyword>
<keyword evidence="4" id="KW-0479">Metal-binding</keyword>
<dbReference type="InterPro" id="IPR023753">
    <property type="entry name" value="FAD/NAD-binding_dom"/>
</dbReference>
<dbReference type="PROSITE" id="PS51379">
    <property type="entry name" value="4FE4S_FER_2"/>
    <property type="match status" value="2"/>
</dbReference>
<evidence type="ECO:0000256" key="9">
    <source>
        <dbReference type="ARBA" id="ARBA00032722"/>
    </source>
</evidence>
<accession>A0A6P1DZ69</accession>
<evidence type="ECO:0000313" key="17">
    <source>
        <dbReference type="EMBL" id="NEX22363.1"/>
    </source>
</evidence>
<dbReference type="Pfam" id="PF14691">
    <property type="entry name" value="Fer4_20"/>
    <property type="match status" value="1"/>
</dbReference>
<evidence type="ECO:0000256" key="3">
    <source>
        <dbReference type="ARBA" id="ARBA00022643"/>
    </source>
</evidence>
<keyword evidence="6" id="KW-0408">Iron</keyword>
<dbReference type="Gene3D" id="3.50.50.60">
    <property type="entry name" value="FAD/NAD(P)-binding domain"/>
    <property type="match status" value="2"/>
</dbReference>
<evidence type="ECO:0000313" key="18">
    <source>
        <dbReference type="Proteomes" id="UP000471640"/>
    </source>
</evidence>
<evidence type="ECO:0000256" key="8">
    <source>
        <dbReference type="ARBA" id="ARBA00030119"/>
    </source>
</evidence>
<organism evidence="17 18">
    <name type="scientific">Thiorhodococcus mannitoliphagus</name>
    <dbReference type="NCBI Taxonomy" id="329406"/>
    <lineage>
        <taxon>Bacteria</taxon>
        <taxon>Pseudomonadati</taxon>
        <taxon>Pseudomonadota</taxon>
        <taxon>Gammaproteobacteria</taxon>
        <taxon>Chromatiales</taxon>
        <taxon>Chromatiaceae</taxon>
        <taxon>Thiorhodococcus</taxon>
    </lineage>
</organism>
<evidence type="ECO:0000256" key="2">
    <source>
        <dbReference type="ARBA" id="ARBA00022630"/>
    </source>
</evidence>
<keyword evidence="7" id="KW-0411">Iron-sulfur</keyword>
<evidence type="ECO:0000256" key="4">
    <source>
        <dbReference type="ARBA" id="ARBA00022723"/>
    </source>
</evidence>
<comment type="subunit">
    <text evidence="13">Heterotetramer of 2 PreA and 2 PreT subunits.</text>
</comment>
<protein>
    <recommendedName>
        <fullName evidence="14">dihydrouracil dehydrogenase (NAD(+))</fullName>
        <ecNumber evidence="14">1.3.1.1</ecNumber>
    </recommendedName>
    <alternativeName>
        <fullName evidence="9">Dihydrothymine dehydrogenase</fullName>
    </alternativeName>
    <alternativeName>
        <fullName evidence="8">Dihydrouracil dehydrogenase</fullName>
    </alternativeName>
</protein>
<dbReference type="PRINTS" id="PR00368">
    <property type="entry name" value="FADPNR"/>
</dbReference>
<keyword evidence="2" id="KW-0285">Flavoprotein</keyword>
<dbReference type="GO" id="GO:0006212">
    <property type="term" value="P:uracil catabolic process"/>
    <property type="evidence" value="ECO:0007669"/>
    <property type="project" value="TreeGrafter"/>
</dbReference>
<dbReference type="InterPro" id="IPR036188">
    <property type="entry name" value="FAD/NAD-bd_sf"/>
</dbReference>
<evidence type="ECO:0000256" key="12">
    <source>
        <dbReference type="ARBA" id="ARBA00049578"/>
    </source>
</evidence>
<proteinExistence type="predicted"/>
<dbReference type="PANTHER" id="PTHR43073:SF2">
    <property type="entry name" value="DIHYDROPYRIMIDINE DEHYDROGENASE [NADP(+)]"/>
    <property type="match status" value="1"/>
</dbReference>
<gene>
    <name evidence="17" type="ORF">G3480_18975</name>
</gene>
<dbReference type="GO" id="GO:0002058">
    <property type="term" value="F:uracil binding"/>
    <property type="evidence" value="ECO:0007669"/>
    <property type="project" value="TreeGrafter"/>
</dbReference>
<feature type="domain" description="4Fe-4S ferredoxin-type" evidence="16">
    <location>
        <begin position="909"/>
        <end position="941"/>
    </location>
</feature>
<dbReference type="EC" id="1.3.1.1" evidence="14"/>
<evidence type="ECO:0000256" key="11">
    <source>
        <dbReference type="ARBA" id="ARBA00048792"/>
    </source>
</evidence>
<feature type="region of interest" description="Disordered" evidence="15">
    <location>
        <begin position="1026"/>
        <end position="1061"/>
    </location>
</feature>
<dbReference type="InterPro" id="IPR028261">
    <property type="entry name" value="DPD_II"/>
</dbReference>
<dbReference type="Pfam" id="PF12838">
    <property type="entry name" value="Fer4_7"/>
    <property type="match status" value="1"/>
</dbReference>
<dbReference type="GO" id="GO:0050661">
    <property type="term" value="F:NADP binding"/>
    <property type="evidence" value="ECO:0007669"/>
    <property type="project" value="TreeGrafter"/>
</dbReference>
<evidence type="ECO:0000256" key="15">
    <source>
        <dbReference type="SAM" id="MobiDB-lite"/>
    </source>
</evidence>
<comment type="cofactor">
    <cofactor evidence="1">
        <name>FMN</name>
        <dbReference type="ChEBI" id="CHEBI:58210"/>
    </cofactor>
</comment>
<dbReference type="SUPFAM" id="SSF51971">
    <property type="entry name" value="Nucleotide-binding domain"/>
    <property type="match status" value="2"/>
</dbReference>
<dbReference type="GO" id="GO:0046872">
    <property type="term" value="F:metal ion binding"/>
    <property type="evidence" value="ECO:0007669"/>
    <property type="project" value="UniProtKB-KW"/>
</dbReference>
<dbReference type="PROSITE" id="PS00198">
    <property type="entry name" value="4FE4S_FER_1"/>
    <property type="match status" value="1"/>
</dbReference>
<comment type="catalytic activity">
    <reaction evidence="11">
        <text>5,6-dihydrouracil + NAD(+) = uracil + NADH + H(+)</text>
        <dbReference type="Rhea" id="RHEA:20189"/>
        <dbReference type="ChEBI" id="CHEBI:15378"/>
        <dbReference type="ChEBI" id="CHEBI:15901"/>
        <dbReference type="ChEBI" id="CHEBI:17568"/>
        <dbReference type="ChEBI" id="CHEBI:57540"/>
        <dbReference type="ChEBI" id="CHEBI:57945"/>
        <dbReference type="EC" id="1.3.1.1"/>
    </reaction>
</comment>
<evidence type="ECO:0000259" key="16">
    <source>
        <dbReference type="PROSITE" id="PS51379"/>
    </source>
</evidence>
<feature type="domain" description="4Fe-4S ferredoxin-type" evidence="16">
    <location>
        <begin position="948"/>
        <end position="978"/>
    </location>
</feature>
<dbReference type="Gene3D" id="1.10.1060.10">
    <property type="entry name" value="Alpha-helical ferredoxin"/>
    <property type="match status" value="1"/>
</dbReference>
<dbReference type="PANTHER" id="PTHR43073">
    <property type="entry name" value="DIHYDROPYRIMIDINE DEHYDROGENASE [NADP(+)]"/>
    <property type="match status" value="1"/>
</dbReference>
<dbReference type="PRINTS" id="PR00469">
    <property type="entry name" value="PNDRDTASEII"/>
</dbReference>
<reference evidence="17 18" key="2">
    <citation type="submission" date="2020-02" db="EMBL/GenBank/DDBJ databases">
        <title>Genome sequences of Thiorhodococcus mannitoliphagus and Thiorhodococcus minor, purple sulfur photosynthetic bacteria in the gammaproteobacterial family, Chromatiaceae.</title>
        <authorList>
            <person name="Aviles F.A."/>
            <person name="Meyer T.E."/>
            <person name="Kyndt J.A."/>
        </authorList>
    </citation>
    <scope>NUCLEOTIDE SEQUENCE [LARGE SCALE GENOMIC DNA]</scope>
    <source>
        <strain evidence="17 18">DSM 18266</strain>
    </source>
</reference>
<dbReference type="SUPFAM" id="SSF54862">
    <property type="entry name" value="4Fe-4S ferredoxins"/>
    <property type="match status" value="1"/>
</dbReference>
<dbReference type="GO" id="GO:0006210">
    <property type="term" value="P:thymine catabolic process"/>
    <property type="evidence" value="ECO:0007669"/>
    <property type="project" value="TreeGrafter"/>
</dbReference>
<sequence length="1061" mass="112812">MPVLWPGQRGARPAPRALCAATDGRAAARILGAPDPRPNPGPAGAAMSALDPSRVRLPDWLDADAATLAGALPPAPTLEAALPGLTHARAMSPMQRLALLKHSGLAECGGAGEPVYQAWRQFLRGARPEGRDGSMLVIDATDRDPRVRGSAAVLGGAPWRLAEGLLIAMGLRDSSRIELWLPPELNGAEAAFLNTVDGIRTLAQISVPRTEIVVRRDCRPSCWAEPAEVEHAAGGARLAHSPETWCRIALLFAGVTEGDGALLTLRRGLRERGLVELKYGGNLQEQIAGWGGDGQGGIEVDGADPVLVFDDGLGGFLPLSAADRDADPLSLADAGVVPAPASLMVLADGVCLLRQTRRALYRHWLLAEDEAPEVRGLLARAARITTEISLGRGTPGQLAALDEIALELGARGLAAAWTLGSSLQHFRAQWEAHARRESCPEGICIDLLQRHAAPCHNTCPANIDIPSFIAHLGHGDYRATIEVIRRDNPLPLTCGLVCPAPCESACVRGSGNGAVFIRPLKSKAAEHCLAEGGYPRPEIAADTGKRIGIIGAGPTGLTAAYYLRLKGHAVEMFEAKEHAGGQLRYGIPAYRLPPDLLEQEIEQIRVLGIPIHTGVKIDSLERFRLDYDAVFIGLGTQVARLLPIEGVHEPFVLGGLDFLHAVRGGEAVHVGPRVVVIGGGNVAIDVALTALRQGAQHVDLVSLEKRREMPASPHEIELAVAEGVQLHPGWGPLRIDAEGTAVFQFCERVKDDSGRFDPQFDAGRLLTLEADQVLLATGQGTDIALLEGSAVESQRGFAVADPNTKMTRVPGVFAGGDGQHGPRTAVEAIRAGKLAAAGIDAYLRSAPIDPAVGRPVRRAEVVPLAVAAPDRTRLRRASMPERSVEETVGKGNYVRIEAGLTDAMAHDEARRCLRCDVCIGCGLCMAACSEMGVEALRMSDTPAGRLAYLDFLRPAEHCIGCGACTQVCPTGAIRLEDQDGLRRLIITGTVVKEHPLLPCSEGGLTAWTAAHRDFVRARLPTHMTDLLERGLTPASARERGDRPGSATPRNAAFPQQVEEQR</sequence>
<dbReference type="GO" id="GO:0004159">
    <property type="term" value="F:dihydropyrimidine dehydrogenase (NAD+) activity"/>
    <property type="evidence" value="ECO:0007669"/>
    <property type="project" value="UniProtKB-EC"/>
</dbReference>
<comment type="caution">
    <text evidence="17">The sequence shown here is derived from an EMBL/GenBank/DDBJ whole genome shotgun (WGS) entry which is preliminary data.</text>
</comment>
<dbReference type="InterPro" id="IPR009051">
    <property type="entry name" value="Helical_ferredxn"/>
</dbReference>
<dbReference type="Gene3D" id="3.30.70.20">
    <property type="match status" value="1"/>
</dbReference>
<evidence type="ECO:0000256" key="13">
    <source>
        <dbReference type="ARBA" id="ARBA00049714"/>
    </source>
</evidence>